<sequence>MSDGQSVPAGVRVAAAWSWRIIVIIAGIYVLGRLLGAVTTVLIPVLLAALVASLIAPLSQALRRLRFPGILASLSSIVILILVVFGLLALAGQQIISGFSKLSDSAMAGVNALIGLIEDLPIDVSTDRLNDLVEQGMGWLQDNSGSILSGAVSFGSTAGNFVTGFFIMIFTLIFFLSDGERIWLFIVKLFPKPAQAAVNGSGRKAWISLGQYVRVQGFVAFIDAVGIGLGAFILGVPLAVPLAILVFIGSWIPLVGAVVTGAIGVLVALVANGPMAALGMLAVVIIVQQLEGNVLQPLIMGQAVSLHPLAVFLAVASGSVVAGILGALFAVPLLAMVNSVIRYLSSRGWEHDPDIAWQPYLYPWEIRRKAKAKELTREEVLQQFRRFSRTRRNEEAKSRNKEAEKDVTQRERDRALEAADRVSEAERRRHARQKEHHGAAKETDVSQPRPTQEAGELEEAQVARMPQGLGDDVGQPTPGDRVVAGVDDADPTPPEQGGSEDGLDSEADGRGGSHRV</sequence>
<feature type="compositionally biased region" description="Basic and acidic residues" evidence="8">
    <location>
        <begin position="507"/>
        <end position="516"/>
    </location>
</feature>
<protein>
    <submittedName>
        <fullName evidence="10">Permease</fullName>
    </submittedName>
</protein>
<feature type="compositionally biased region" description="Basic and acidic residues" evidence="8">
    <location>
        <begin position="391"/>
        <end position="427"/>
    </location>
</feature>
<evidence type="ECO:0000256" key="6">
    <source>
        <dbReference type="ARBA" id="ARBA00022989"/>
    </source>
</evidence>
<feature type="transmembrane region" description="Helical" evidence="9">
    <location>
        <begin position="310"/>
        <end position="337"/>
    </location>
</feature>
<dbReference type="GO" id="GO:0055085">
    <property type="term" value="P:transmembrane transport"/>
    <property type="evidence" value="ECO:0007669"/>
    <property type="project" value="TreeGrafter"/>
</dbReference>
<comment type="subcellular location">
    <subcellularLocation>
        <location evidence="1">Cell membrane</location>
        <topology evidence="1">Multi-pass membrane protein</topology>
    </subcellularLocation>
</comment>
<accession>M2XEY0</accession>
<evidence type="ECO:0000256" key="9">
    <source>
        <dbReference type="SAM" id="Phobius"/>
    </source>
</evidence>
<evidence type="ECO:0000256" key="2">
    <source>
        <dbReference type="ARBA" id="ARBA00009773"/>
    </source>
</evidence>
<feature type="transmembrane region" description="Helical" evidence="9">
    <location>
        <begin position="70"/>
        <end position="91"/>
    </location>
</feature>
<keyword evidence="4" id="KW-1003">Cell membrane</keyword>
<evidence type="ECO:0000256" key="4">
    <source>
        <dbReference type="ARBA" id="ARBA00022475"/>
    </source>
</evidence>
<feature type="transmembrane region" description="Helical" evidence="9">
    <location>
        <begin position="212"/>
        <end position="234"/>
    </location>
</feature>
<dbReference type="STRING" id="71999.KPaMU14_09525"/>
<evidence type="ECO:0000313" key="10">
    <source>
        <dbReference type="EMBL" id="EME37671.1"/>
    </source>
</evidence>
<gene>
    <name evidence="10" type="ORF">C884_01045</name>
</gene>
<comment type="similarity">
    <text evidence="2">Belongs to the autoinducer-2 exporter (AI-2E) (TC 2.A.86) family.</text>
</comment>
<evidence type="ECO:0000256" key="7">
    <source>
        <dbReference type="ARBA" id="ARBA00023136"/>
    </source>
</evidence>
<dbReference type="AlphaFoldDB" id="M2XEY0"/>
<name>M2XEY0_9MICC</name>
<evidence type="ECO:0000256" key="5">
    <source>
        <dbReference type="ARBA" id="ARBA00022692"/>
    </source>
</evidence>
<feature type="transmembrane region" description="Helical" evidence="9">
    <location>
        <begin position="37"/>
        <end position="58"/>
    </location>
</feature>
<evidence type="ECO:0000256" key="8">
    <source>
        <dbReference type="SAM" id="MobiDB-lite"/>
    </source>
</evidence>
<dbReference type="Proteomes" id="UP000009877">
    <property type="component" value="Unassembled WGS sequence"/>
</dbReference>
<reference evidence="10 11" key="1">
    <citation type="journal article" date="2014" name="Genome Announc.">
        <title>Draft Genome Sequence of Kocuria palustris PEL.</title>
        <authorList>
            <person name="Sharma G."/>
            <person name="Khatri I."/>
            <person name="Subramanian S."/>
        </authorList>
    </citation>
    <scope>NUCLEOTIDE SEQUENCE [LARGE SCALE GENOMIC DNA]</scope>
    <source>
        <strain evidence="10 11">PEL</strain>
    </source>
</reference>
<comment type="caution">
    <text evidence="10">The sequence shown here is derived from an EMBL/GenBank/DDBJ whole genome shotgun (WGS) entry which is preliminary data.</text>
</comment>
<keyword evidence="7 9" id="KW-0472">Membrane</keyword>
<dbReference type="GO" id="GO:0005886">
    <property type="term" value="C:plasma membrane"/>
    <property type="evidence" value="ECO:0007669"/>
    <property type="project" value="UniProtKB-SubCell"/>
</dbReference>
<dbReference type="EMBL" id="ANHZ02000002">
    <property type="protein sequence ID" value="EME37671.1"/>
    <property type="molecule type" value="Genomic_DNA"/>
</dbReference>
<evidence type="ECO:0000256" key="3">
    <source>
        <dbReference type="ARBA" id="ARBA00022448"/>
    </source>
</evidence>
<dbReference type="Pfam" id="PF01594">
    <property type="entry name" value="AI-2E_transport"/>
    <property type="match status" value="1"/>
</dbReference>
<feature type="transmembrane region" description="Helical" evidence="9">
    <location>
        <begin position="147"/>
        <end position="176"/>
    </location>
</feature>
<evidence type="ECO:0000313" key="11">
    <source>
        <dbReference type="Proteomes" id="UP000009877"/>
    </source>
</evidence>
<feature type="region of interest" description="Disordered" evidence="8">
    <location>
        <begin position="388"/>
        <end position="516"/>
    </location>
</feature>
<keyword evidence="11" id="KW-1185">Reference proteome</keyword>
<feature type="transmembrane region" description="Helical" evidence="9">
    <location>
        <begin position="266"/>
        <end position="290"/>
    </location>
</feature>
<keyword evidence="6 9" id="KW-1133">Transmembrane helix</keyword>
<dbReference type="InterPro" id="IPR002549">
    <property type="entry name" value="AI-2E-like"/>
</dbReference>
<proteinExistence type="inferred from homology"/>
<dbReference type="PANTHER" id="PTHR21716:SF53">
    <property type="entry name" value="PERMEASE PERM-RELATED"/>
    <property type="match status" value="1"/>
</dbReference>
<dbReference type="PANTHER" id="PTHR21716">
    <property type="entry name" value="TRANSMEMBRANE PROTEIN"/>
    <property type="match status" value="1"/>
</dbReference>
<feature type="transmembrane region" description="Helical" evidence="9">
    <location>
        <begin position="12"/>
        <end position="31"/>
    </location>
</feature>
<feature type="transmembrane region" description="Helical" evidence="9">
    <location>
        <begin position="240"/>
        <end position="259"/>
    </location>
</feature>
<keyword evidence="3" id="KW-0813">Transport</keyword>
<organism evidence="10 11">
    <name type="scientific">Kocuria palustris PEL</name>
    <dbReference type="NCBI Taxonomy" id="1236550"/>
    <lineage>
        <taxon>Bacteria</taxon>
        <taxon>Bacillati</taxon>
        <taxon>Actinomycetota</taxon>
        <taxon>Actinomycetes</taxon>
        <taxon>Micrococcales</taxon>
        <taxon>Micrococcaceae</taxon>
        <taxon>Kocuria</taxon>
    </lineage>
</organism>
<keyword evidence="5 9" id="KW-0812">Transmembrane</keyword>
<evidence type="ECO:0000256" key="1">
    <source>
        <dbReference type="ARBA" id="ARBA00004651"/>
    </source>
</evidence>